<sequence length="87" mass="10319">MMLFDCGPERQKQRKKTEARKREVWVGDLVCCDEDLDELSETHYQFIFIFIKSQIFQPKTILLLLGFLLYLCFLTDHRQCSLLVATT</sequence>
<accession>A0A2G5EDE7</accession>
<dbReference type="EMBL" id="KZ305026">
    <property type="protein sequence ID" value="PIA53789.1"/>
    <property type="molecule type" value="Genomic_DNA"/>
</dbReference>
<gene>
    <name evidence="2" type="ORF">AQUCO_00900400v1</name>
</gene>
<dbReference type="InParanoid" id="A0A2G5EDE7"/>
<evidence type="ECO:0000313" key="2">
    <source>
        <dbReference type="EMBL" id="PIA53789.1"/>
    </source>
</evidence>
<reference evidence="2 3" key="1">
    <citation type="submission" date="2017-09" db="EMBL/GenBank/DDBJ databases">
        <title>WGS assembly of Aquilegia coerulea Goldsmith.</title>
        <authorList>
            <person name="Hodges S."/>
            <person name="Kramer E."/>
            <person name="Nordborg M."/>
            <person name="Tomkins J."/>
            <person name="Borevitz J."/>
            <person name="Derieg N."/>
            <person name="Yan J."/>
            <person name="Mihaltcheva S."/>
            <person name="Hayes R.D."/>
            <person name="Rokhsar D."/>
        </authorList>
    </citation>
    <scope>NUCLEOTIDE SEQUENCE [LARGE SCALE GENOMIC DNA]</scope>
    <source>
        <strain evidence="3">cv. Goldsmith</strain>
    </source>
</reference>
<proteinExistence type="predicted"/>
<organism evidence="2 3">
    <name type="scientific">Aquilegia coerulea</name>
    <name type="common">Rocky mountain columbine</name>
    <dbReference type="NCBI Taxonomy" id="218851"/>
    <lineage>
        <taxon>Eukaryota</taxon>
        <taxon>Viridiplantae</taxon>
        <taxon>Streptophyta</taxon>
        <taxon>Embryophyta</taxon>
        <taxon>Tracheophyta</taxon>
        <taxon>Spermatophyta</taxon>
        <taxon>Magnoliopsida</taxon>
        <taxon>Ranunculales</taxon>
        <taxon>Ranunculaceae</taxon>
        <taxon>Thalictroideae</taxon>
        <taxon>Aquilegia</taxon>
    </lineage>
</organism>
<evidence type="ECO:0000256" key="1">
    <source>
        <dbReference type="SAM" id="Phobius"/>
    </source>
</evidence>
<keyword evidence="1" id="KW-0472">Membrane</keyword>
<dbReference type="Proteomes" id="UP000230069">
    <property type="component" value="Unassembled WGS sequence"/>
</dbReference>
<dbReference type="AlphaFoldDB" id="A0A2G5EDE7"/>
<keyword evidence="1" id="KW-0812">Transmembrane</keyword>
<keyword evidence="1" id="KW-1133">Transmembrane helix</keyword>
<name>A0A2G5EDE7_AQUCA</name>
<evidence type="ECO:0000313" key="3">
    <source>
        <dbReference type="Proteomes" id="UP000230069"/>
    </source>
</evidence>
<keyword evidence="3" id="KW-1185">Reference proteome</keyword>
<protein>
    <submittedName>
        <fullName evidence="2">Uncharacterized protein</fullName>
    </submittedName>
</protein>
<feature type="transmembrane region" description="Helical" evidence="1">
    <location>
        <begin position="55"/>
        <end position="73"/>
    </location>
</feature>